<dbReference type="Gene3D" id="3.30.40.10">
    <property type="entry name" value="Zinc/RING finger domain, C3HC4 (zinc finger)"/>
    <property type="match status" value="2"/>
</dbReference>
<comment type="caution">
    <text evidence="4">The sequence shown here is derived from an EMBL/GenBank/DDBJ whole genome shotgun (WGS) entry which is preliminary data.</text>
</comment>
<keyword evidence="5" id="KW-1185">Reference proteome</keyword>
<keyword evidence="1" id="KW-0863">Zinc-finger</keyword>
<dbReference type="EMBL" id="CAXAMN010013858">
    <property type="protein sequence ID" value="CAK9041853.1"/>
    <property type="molecule type" value="Genomic_DNA"/>
</dbReference>
<evidence type="ECO:0000256" key="1">
    <source>
        <dbReference type="PROSITE-ProRule" id="PRU00175"/>
    </source>
</evidence>
<dbReference type="PROSITE" id="PS50089">
    <property type="entry name" value="ZF_RING_2"/>
    <property type="match status" value="1"/>
</dbReference>
<dbReference type="SUPFAM" id="SSF57850">
    <property type="entry name" value="RING/U-box"/>
    <property type="match status" value="1"/>
</dbReference>
<accession>A0ABP0LSY1</accession>
<feature type="domain" description="RING-type" evidence="3">
    <location>
        <begin position="902"/>
        <end position="941"/>
    </location>
</feature>
<dbReference type="PANTHER" id="PTHR10131">
    <property type="entry name" value="TNF RECEPTOR ASSOCIATED FACTOR"/>
    <property type="match status" value="1"/>
</dbReference>
<feature type="region of interest" description="Disordered" evidence="2">
    <location>
        <begin position="749"/>
        <end position="781"/>
    </location>
</feature>
<dbReference type="InterPro" id="IPR013083">
    <property type="entry name" value="Znf_RING/FYVE/PHD"/>
</dbReference>
<feature type="compositionally biased region" description="Pro residues" evidence="2">
    <location>
        <begin position="763"/>
        <end position="778"/>
    </location>
</feature>
<dbReference type="SUPFAM" id="SSF49599">
    <property type="entry name" value="TRAF domain-like"/>
    <property type="match status" value="1"/>
</dbReference>
<proteinExistence type="predicted"/>
<evidence type="ECO:0000259" key="3">
    <source>
        <dbReference type="PROSITE" id="PS50089"/>
    </source>
</evidence>
<protein>
    <recommendedName>
        <fullName evidence="3">RING-type domain-containing protein</fullName>
    </recommendedName>
</protein>
<keyword evidence="1" id="KW-0862">Zinc</keyword>
<feature type="region of interest" description="Disordered" evidence="2">
    <location>
        <begin position="154"/>
        <end position="201"/>
    </location>
</feature>
<feature type="region of interest" description="Disordered" evidence="2">
    <location>
        <begin position="1099"/>
        <end position="1123"/>
    </location>
</feature>
<dbReference type="PANTHER" id="PTHR10131:SF94">
    <property type="entry name" value="TNF RECEPTOR-ASSOCIATED FACTOR 4"/>
    <property type="match status" value="1"/>
</dbReference>
<keyword evidence="1" id="KW-0479">Metal-binding</keyword>
<evidence type="ECO:0000313" key="4">
    <source>
        <dbReference type="EMBL" id="CAK9041853.1"/>
    </source>
</evidence>
<name>A0ABP0LSY1_9DINO</name>
<gene>
    <name evidence="4" type="ORF">CCMP2556_LOCUS22386</name>
</gene>
<feature type="compositionally biased region" description="Polar residues" evidence="2">
    <location>
        <begin position="154"/>
        <end position="164"/>
    </location>
</feature>
<organism evidence="4 5">
    <name type="scientific">Durusdinium trenchii</name>
    <dbReference type="NCBI Taxonomy" id="1381693"/>
    <lineage>
        <taxon>Eukaryota</taxon>
        <taxon>Sar</taxon>
        <taxon>Alveolata</taxon>
        <taxon>Dinophyceae</taxon>
        <taxon>Suessiales</taxon>
        <taxon>Symbiodiniaceae</taxon>
        <taxon>Durusdinium</taxon>
    </lineage>
</organism>
<dbReference type="Proteomes" id="UP001642484">
    <property type="component" value="Unassembled WGS sequence"/>
</dbReference>
<evidence type="ECO:0000313" key="5">
    <source>
        <dbReference type="Proteomes" id="UP001642484"/>
    </source>
</evidence>
<evidence type="ECO:0000256" key="2">
    <source>
        <dbReference type="SAM" id="MobiDB-lite"/>
    </source>
</evidence>
<reference evidence="4 5" key="1">
    <citation type="submission" date="2024-02" db="EMBL/GenBank/DDBJ databases">
        <authorList>
            <person name="Chen Y."/>
            <person name="Shah S."/>
            <person name="Dougan E. K."/>
            <person name="Thang M."/>
            <person name="Chan C."/>
        </authorList>
    </citation>
    <scope>NUCLEOTIDE SEQUENCE [LARGE SCALE GENOMIC DNA]</scope>
</reference>
<dbReference type="InterPro" id="IPR001841">
    <property type="entry name" value="Znf_RING"/>
</dbReference>
<sequence length="1123" mass="124146">MFWAPLSSNRHPFVTAGKHFFTHTACFRGKVPDESVTEPEQGVVVEGACIRQDDFASDYASSWASLSSMSDAADSGGEVLPGDLMVRGAGYGPVNGRYSHAGAFEGKRKYKQIDGKAIILFKLGSWRLNDGDNTGGWCYQAEIDSPTPLSKWVTASPNYGSPPTLSKEPCTDVQESETGDAHDDLTGSPAASSPGEVPDETVELPECIVVEGLDAERFVPRRARHGAALPPFLVARGAERGKINGRYAAESGYKQVEGEAIIFFKWGKWRWNALDRRDGWFYEAPPCEGSDGNLPPFEHWVTRPSLVGVAPSLSLGNYRDIKEGDVVTLAECPDFDWTGCPEGPAKRLSFSGTSWTVTVHELRGEWFYPREFPEKIAPLAGLGAVSLMGKEHCVSGGVLQEVYVACDRSGLSGFYGHHGMHNGKAMYQKLDQTAMIYFSEEWKIGATMDQWTFRHPGLPVSQLPLGRWASSSTSATDPPSLAAVPQLLRVAGTAEQLQGHYARAEHLKGRPIFRQIGGRGVVVSVGRGWKIKHEERASGCYYEHGDLSGRSPPAGQWSSLIGGKAAEVEHVALIPATDTAPRFIWVRGASDEAKVVNGCYVCMGSSNGKPKYMQIGASGIIYFAGNWKIHSENSEDSWFYKHPDPILPIPPTFGWTTEGYTLGQPEVPFLQPQPRYLEQEPEPGQPLPFFEVRGAGLPSVNGRFSKSTRPAVSDRPVYQCAGSTSSAVMYFKKGKWNLHRNNRFDGCQFDYEGPSSGPEHGSPLPPTQWFPRDGPGPAPSLWLGTRRDLREGDVVDFREVSSKVNWFGCPEENGLMRLHFHVGTKATIRRVAGDWFYAENPSKVAPLAAVRHLYLKDTPHCFHEPPQIADASSRDATVEAEQVEGGYDEEWRAEQDVERFRCPICMLVARDAMAHGCGSVLFCELCWLKCIAEDSKCPVCREHGSSIAPAHVERRSIKNLLVKCSNKCGASFHLVEKAEHRKECPKRQVTCAACQTFYDADREEEHQEECEAKWKKCQLCGDQVALEELEAHYASHHFAELVQLVELREEVAQLREEVRHLRGDARMRGGDRPRASAPNHGYDDCFEIDSDRGGALFRLPEFSASDPERASSVPEFSATDSDF</sequence>